<keyword evidence="3" id="KW-0285">Flavoprotein</keyword>
<dbReference type="PRINTS" id="PR00411">
    <property type="entry name" value="PNDRDTASEI"/>
</dbReference>
<dbReference type="InterPro" id="IPR036188">
    <property type="entry name" value="FAD/NAD-bd_sf"/>
</dbReference>
<dbReference type="Proteomes" id="UP001379945">
    <property type="component" value="Unassembled WGS sequence"/>
</dbReference>
<feature type="domain" description="FAD/NAD(P)-binding" evidence="5">
    <location>
        <begin position="1"/>
        <end position="293"/>
    </location>
</feature>
<evidence type="ECO:0000313" key="7">
    <source>
        <dbReference type="Proteomes" id="UP001379945"/>
    </source>
</evidence>
<gene>
    <name evidence="6" type="ORF">AACH00_09240</name>
</gene>
<dbReference type="Gene3D" id="3.50.50.60">
    <property type="entry name" value="FAD/NAD(P)-binding domain"/>
    <property type="match status" value="2"/>
</dbReference>
<evidence type="ECO:0000256" key="2">
    <source>
        <dbReference type="ARBA" id="ARBA00006442"/>
    </source>
</evidence>
<dbReference type="PRINTS" id="PR00368">
    <property type="entry name" value="FADPNR"/>
</dbReference>
<reference evidence="6 7" key="1">
    <citation type="submission" date="2024-04" db="EMBL/GenBank/DDBJ databases">
        <title>Novel species of the genus Ideonella isolated from streams.</title>
        <authorList>
            <person name="Lu H."/>
        </authorList>
    </citation>
    <scope>NUCLEOTIDE SEQUENCE [LARGE SCALE GENOMIC DNA]</scope>
    <source>
        <strain evidence="6 7">LYT19W</strain>
    </source>
</reference>
<evidence type="ECO:0000259" key="5">
    <source>
        <dbReference type="Pfam" id="PF07992"/>
    </source>
</evidence>
<dbReference type="RefSeq" id="WP_341398817.1">
    <property type="nucleotide sequence ID" value="NZ_JBBUTI010000005.1"/>
</dbReference>
<name>A0ABU9C3T2_9BURK</name>
<organism evidence="6 7">
    <name type="scientific">Ideonella margarita</name>
    <dbReference type="NCBI Taxonomy" id="2984191"/>
    <lineage>
        <taxon>Bacteria</taxon>
        <taxon>Pseudomonadati</taxon>
        <taxon>Pseudomonadota</taxon>
        <taxon>Betaproteobacteria</taxon>
        <taxon>Burkholderiales</taxon>
        <taxon>Sphaerotilaceae</taxon>
        <taxon>Ideonella</taxon>
    </lineage>
</organism>
<accession>A0ABU9C3T2</accession>
<evidence type="ECO:0000256" key="1">
    <source>
        <dbReference type="ARBA" id="ARBA00001974"/>
    </source>
</evidence>
<dbReference type="SUPFAM" id="SSF51905">
    <property type="entry name" value="FAD/NAD(P)-binding domain"/>
    <property type="match status" value="2"/>
</dbReference>
<evidence type="ECO:0000313" key="6">
    <source>
        <dbReference type="EMBL" id="MEK8046528.1"/>
    </source>
</evidence>
<keyword evidence="7" id="KW-1185">Reference proteome</keyword>
<keyword evidence="4" id="KW-0274">FAD</keyword>
<dbReference type="EMBL" id="JBBUTI010000005">
    <property type="protein sequence ID" value="MEK8046528.1"/>
    <property type="molecule type" value="Genomic_DNA"/>
</dbReference>
<comment type="similarity">
    <text evidence="2">Belongs to the FAD-dependent oxidoreductase family.</text>
</comment>
<dbReference type="PANTHER" id="PTHR43429:SF3">
    <property type="entry name" value="NITRITE REDUCTASE [NAD(P)H]"/>
    <property type="match status" value="1"/>
</dbReference>
<comment type="caution">
    <text evidence="6">The sequence shown here is derived from an EMBL/GenBank/DDBJ whole genome shotgun (WGS) entry which is preliminary data.</text>
</comment>
<comment type="cofactor">
    <cofactor evidence="1">
        <name>FAD</name>
        <dbReference type="ChEBI" id="CHEBI:57692"/>
    </cofactor>
</comment>
<protein>
    <submittedName>
        <fullName evidence="6">FAD-dependent oxidoreductase</fullName>
    </submittedName>
</protein>
<evidence type="ECO:0000256" key="4">
    <source>
        <dbReference type="ARBA" id="ARBA00022827"/>
    </source>
</evidence>
<dbReference type="Pfam" id="PF07992">
    <property type="entry name" value="Pyr_redox_2"/>
    <property type="match status" value="1"/>
</dbReference>
<evidence type="ECO:0000256" key="3">
    <source>
        <dbReference type="ARBA" id="ARBA00022630"/>
    </source>
</evidence>
<dbReference type="InterPro" id="IPR023753">
    <property type="entry name" value="FAD/NAD-binding_dom"/>
</dbReference>
<proteinExistence type="inferred from homology"/>
<dbReference type="PANTHER" id="PTHR43429">
    <property type="entry name" value="PYRIDINE NUCLEOTIDE-DISULFIDE OXIDOREDUCTASE DOMAIN-CONTAINING"/>
    <property type="match status" value="1"/>
</dbReference>
<sequence>MKHIILGAGPAGVIAAETIRKHAPHDEIVVIGDEPEAPYSRMAIPYLLIGKVGEEGTHLRHTPGHFEALGVRVLRGLRATRIDVDARAVETSDGARHGFDKLLIATGSSPATPPIPGIQGPGVHTCWTLEDARAIMALAQPDARVLQLGAGFIGCIIMEALAMRGVQLTVVEMGDRMVPRMMGPTAGRMIKDWCEAKGVRVHTGARVDAVERQPGGSAPMQVKLSTGAVLDADLVISATGVRPNIGFLENSGITCLVGVLTDQHLQTNVPGIYAAGDCAEAFDKVSGKTIVSAIQPNAAEQARVAALNMVGRGAELKGVTQINVLDTLGMISASFGLWDGVPGGQHVELTDEAAGRHLSLQFDQNRLVGCNAIGWTEHVGVMRGLVEGQVPLGDWKARLLDDPTQLMAAYLACAQAQQHPGLLKTGAH</sequence>
<dbReference type="InterPro" id="IPR050260">
    <property type="entry name" value="FAD-bd_OxRdtase"/>
</dbReference>